<evidence type="ECO:0000313" key="2">
    <source>
        <dbReference type="Proteomes" id="UP000618460"/>
    </source>
</evidence>
<keyword evidence="2" id="KW-1185">Reference proteome</keyword>
<dbReference type="AlphaFoldDB" id="A0A917WUQ6"/>
<reference evidence="1" key="1">
    <citation type="journal article" date="2014" name="Int. J. Syst. Evol. Microbiol.">
        <title>Complete genome sequence of Corynebacterium casei LMG S-19264T (=DSM 44701T), isolated from a smear-ripened cheese.</title>
        <authorList>
            <consortium name="US DOE Joint Genome Institute (JGI-PGF)"/>
            <person name="Walter F."/>
            <person name="Albersmeier A."/>
            <person name="Kalinowski J."/>
            <person name="Ruckert C."/>
        </authorList>
    </citation>
    <scope>NUCLEOTIDE SEQUENCE</scope>
    <source>
        <strain evidence="1">CGMCC 1.6333</strain>
    </source>
</reference>
<comment type="caution">
    <text evidence="1">The sequence shown here is derived from an EMBL/GenBank/DDBJ whole genome shotgun (WGS) entry which is preliminary data.</text>
</comment>
<proteinExistence type="predicted"/>
<dbReference type="RefSeq" id="WP_117155390.1">
    <property type="nucleotide sequence ID" value="NZ_BMLG01000010.1"/>
</dbReference>
<dbReference type="Proteomes" id="UP000618460">
    <property type="component" value="Unassembled WGS sequence"/>
</dbReference>
<dbReference type="EMBL" id="BMLG01000010">
    <property type="protein sequence ID" value="GGM34112.1"/>
    <property type="molecule type" value="Genomic_DNA"/>
</dbReference>
<dbReference type="OrthoDB" id="2678957at2"/>
<accession>A0A917WUQ6</accession>
<gene>
    <name evidence="1" type="primary">yxiS</name>
    <name evidence="1" type="ORF">GCM10011351_20100</name>
</gene>
<reference evidence="1" key="2">
    <citation type="submission" date="2020-09" db="EMBL/GenBank/DDBJ databases">
        <authorList>
            <person name="Sun Q."/>
            <person name="Zhou Y."/>
        </authorList>
    </citation>
    <scope>NUCLEOTIDE SEQUENCE</scope>
    <source>
        <strain evidence="1">CGMCC 1.6333</strain>
    </source>
</reference>
<name>A0A917WUQ6_9BACI</name>
<sequence length="98" mass="11560">MDSKEYEKYIIENYQAQEKGMILLFAQWCINNNLEPKVLYKEAYPNQDENKVLEEVMELTVSKKEADEIDHYLLLDALQAYGNDDLAFIVAQYVEKMD</sequence>
<organism evidence="1 2">
    <name type="scientific">Paraliobacillus quinghaiensis</name>
    <dbReference type="NCBI Taxonomy" id="470815"/>
    <lineage>
        <taxon>Bacteria</taxon>
        <taxon>Bacillati</taxon>
        <taxon>Bacillota</taxon>
        <taxon>Bacilli</taxon>
        <taxon>Bacillales</taxon>
        <taxon>Bacillaceae</taxon>
        <taxon>Paraliobacillus</taxon>
    </lineage>
</organism>
<evidence type="ECO:0000313" key="1">
    <source>
        <dbReference type="EMBL" id="GGM34112.1"/>
    </source>
</evidence>
<protein>
    <submittedName>
        <fullName evidence="1">Uncharacterized protein</fullName>
    </submittedName>
</protein>